<dbReference type="PANTHER" id="PTHR23323:SF24">
    <property type="entry name" value="VACUOLAR PROTEIN SORTING-ASSOCIATED PROTEIN 11 HOMOLOG"/>
    <property type="match status" value="1"/>
</dbReference>
<dbReference type="EMBL" id="VICG01000013">
    <property type="protein sequence ID" value="KAA8565981.1"/>
    <property type="molecule type" value="Genomic_DNA"/>
</dbReference>
<dbReference type="GO" id="GO:0030897">
    <property type="term" value="C:HOPS complex"/>
    <property type="evidence" value="ECO:0007669"/>
    <property type="project" value="TreeGrafter"/>
</dbReference>
<dbReference type="Pfam" id="PF23341">
    <property type="entry name" value="PEP5_VPS11_N"/>
    <property type="match status" value="1"/>
</dbReference>
<keyword evidence="4" id="KW-0862">Zinc</keyword>
<dbReference type="VEuPathDB" id="FungiDB:MFRU_022g00470"/>
<gene>
    <name evidence="7" type="ORF">EYC84_009783</name>
</gene>
<dbReference type="AlphaFoldDB" id="A0A5M9J9S3"/>
<comment type="subcellular location">
    <subcellularLocation>
        <location evidence="1">Membrane</location>
    </subcellularLocation>
</comment>
<dbReference type="SUPFAM" id="SSF50978">
    <property type="entry name" value="WD40 repeat-like"/>
    <property type="match status" value="1"/>
</dbReference>
<dbReference type="InterPro" id="IPR036322">
    <property type="entry name" value="WD40_repeat_dom_sf"/>
</dbReference>
<dbReference type="GO" id="GO:0006904">
    <property type="term" value="P:vesicle docking involved in exocytosis"/>
    <property type="evidence" value="ECO:0007669"/>
    <property type="project" value="TreeGrafter"/>
</dbReference>
<evidence type="ECO:0000313" key="8">
    <source>
        <dbReference type="Proteomes" id="UP000322873"/>
    </source>
</evidence>
<keyword evidence="2" id="KW-0479">Metal-binding</keyword>
<dbReference type="GO" id="GO:0007032">
    <property type="term" value="P:endosome organization"/>
    <property type="evidence" value="ECO:0007669"/>
    <property type="project" value="TreeGrafter"/>
</dbReference>
<dbReference type="GO" id="GO:0030674">
    <property type="term" value="F:protein-macromolecule adaptor activity"/>
    <property type="evidence" value="ECO:0007669"/>
    <property type="project" value="TreeGrafter"/>
</dbReference>
<name>A0A5M9J9S3_MONFR</name>
<evidence type="ECO:0000256" key="4">
    <source>
        <dbReference type="ARBA" id="ARBA00022833"/>
    </source>
</evidence>
<dbReference type="InterPro" id="IPR015943">
    <property type="entry name" value="WD40/YVTN_repeat-like_dom_sf"/>
</dbReference>
<dbReference type="GO" id="GO:0008270">
    <property type="term" value="F:zinc ion binding"/>
    <property type="evidence" value="ECO:0007669"/>
    <property type="project" value="UniProtKB-KW"/>
</dbReference>
<evidence type="ECO:0000256" key="5">
    <source>
        <dbReference type="ARBA" id="ARBA00023136"/>
    </source>
</evidence>
<dbReference type="Proteomes" id="UP000322873">
    <property type="component" value="Unassembled WGS sequence"/>
</dbReference>
<keyword evidence="5" id="KW-0472">Membrane</keyword>
<keyword evidence="8" id="KW-1185">Reference proteome</keyword>
<reference evidence="7 8" key="1">
    <citation type="submission" date="2019-06" db="EMBL/GenBank/DDBJ databases">
        <title>Genome Sequence of the Brown Rot Fungal Pathogen Monilinia fructicola.</title>
        <authorList>
            <person name="De Miccolis Angelini R.M."/>
            <person name="Landi L."/>
            <person name="Abate D."/>
            <person name="Pollastro S."/>
            <person name="Romanazzi G."/>
            <person name="Faretra F."/>
        </authorList>
    </citation>
    <scope>NUCLEOTIDE SEQUENCE [LARGE SCALE GENOMIC DNA]</scope>
    <source>
        <strain evidence="7 8">Mfrc123</strain>
    </source>
</reference>
<organism evidence="7 8">
    <name type="scientific">Monilinia fructicola</name>
    <name type="common">Brown rot fungus</name>
    <name type="synonym">Ciboria fructicola</name>
    <dbReference type="NCBI Taxonomy" id="38448"/>
    <lineage>
        <taxon>Eukaryota</taxon>
        <taxon>Fungi</taxon>
        <taxon>Dikarya</taxon>
        <taxon>Ascomycota</taxon>
        <taxon>Pezizomycotina</taxon>
        <taxon>Leotiomycetes</taxon>
        <taxon>Helotiales</taxon>
        <taxon>Sclerotiniaceae</taxon>
        <taxon>Monilinia</taxon>
    </lineage>
</organism>
<dbReference type="Gene3D" id="2.130.10.10">
    <property type="entry name" value="YVTN repeat-like/Quinoprotein amine dehydrogenase"/>
    <property type="match status" value="1"/>
</dbReference>
<evidence type="ECO:0000256" key="1">
    <source>
        <dbReference type="ARBA" id="ARBA00004370"/>
    </source>
</evidence>
<protein>
    <recommendedName>
        <fullName evidence="6">PEP5/VPS11 N-terminal domain-containing protein</fullName>
    </recommendedName>
</protein>
<dbReference type="GO" id="GO:0048284">
    <property type="term" value="P:organelle fusion"/>
    <property type="evidence" value="ECO:0007669"/>
    <property type="project" value="TreeGrafter"/>
</dbReference>
<accession>A0A5M9J9S3</accession>
<keyword evidence="3" id="KW-0863">Zinc-finger</keyword>
<dbReference type="InterPro" id="IPR057307">
    <property type="entry name" value="PEP5_VPS11_N"/>
</dbReference>
<feature type="domain" description="PEP5/VPS11 N-terminal" evidence="6">
    <location>
        <begin position="6"/>
        <end position="223"/>
    </location>
</feature>
<dbReference type="GO" id="GO:0007033">
    <property type="term" value="P:vacuole organization"/>
    <property type="evidence" value="ECO:0007669"/>
    <property type="project" value="TreeGrafter"/>
</dbReference>
<proteinExistence type="predicted"/>
<evidence type="ECO:0000256" key="2">
    <source>
        <dbReference type="ARBA" id="ARBA00022723"/>
    </source>
</evidence>
<dbReference type="GO" id="GO:0005768">
    <property type="term" value="C:endosome"/>
    <property type="evidence" value="ECO:0007669"/>
    <property type="project" value="TreeGrafter"/>
</dbReference>
<evidence type="ECO:0000259" key="6">
    <source>
        <dbReference type="Pfam" id="PF23341"/>
    </source>
</evidence>
<comment type="caution">
    <text evidence="7">The sequence shown here is derived from an EMBL/GenBank/DDBJ whole genome shotgun (WGS) entry which is preliminary data.</text>
</comment>
<sequence>MALTSWKTFDFFEVSQVKPPDDESISFFENNEVSCVCSGSENLFVGSYDGNVRILSSGFKVLRTFQAHDVGSITHMKQVEGTSLLVTIAEDLSHEPVLKVWALDKPVKKTGLPTCQSSLSIQNGRKQFPISAFTAMDDLSQLAVGFGNGAVTVIRGDLIHDRGAKQRTVHESEEPITGLSFREEDRLINLYVATTSRLVKLVISGRGQGQSARPVEDSGCGVGWLMEEIHVMATMVRRAW</sequence>
<evidence type="ECO:0000256" key="3">
    <source>
        <dbReference type="ARBA" id="ARBA00022771"/>
    </source>
</evidence>
<evidence type="ECO:0000313" key="7">
    <source>
        <dbReference type="EMBL" id="KAA8565981.1"/>
    </source>
</evidence>
<dbReference type="PANTHER" id="PTHR23323">
    <property type="entry name" value="VACUOLAR PROTEIN SORTING-ASSOCIATED PROTEIN"/>
    <property type="match status" value="1"/>
</dbReference>